<evidence type="ECO:0000256" key="2">
    <source>
        <dbReference type="SAM" id="MobiDB-lite"/>
    </source>
</evidence>
<dbReference type="PANTHER" id="PTHR18950:SF0">
    <property type="entry name" value="PROGESTERONE IMMUNOMODULATORY BINDING FACTOR 1"/>
    <property type="match status" value="1"/>
</dbReference>
<proteinExistence type="predicted"/>
<feature type="coiled-coil region" evidence="1">
    <location>
        <begin position="335"/>
        <end position="362"/>
    </location>
</feature>
<reference evidence="3" key="1">
    <citation type="submission" date="2021-01" db="EMBL/GenBank/DDBJ databases">
        <authorList>
            <person name="Li R."/>
            <person name="Bekaert M."/>
        </authorList>
    </citation>
    <scope>NUCLEOTIDE SEQUENCE</scope>
    <source>
        <strain evidence="3">Farmed</strain>
    </source>
</reference>
<feature type="region of interest" description="Disordered" evidence="2">
    <location>
        <begin position="1"/>
        <end position="37"/>
    </location>
</feature>
<dbReference type="GO" id="GO:0005815">
    <property type="term" value="C:microtubule organizing center"/>
    <property type="evidence" value="ECO:0007669"/>
    <property type="project" value="TreeGrafter"/>
</dbReference>
<organism evidence="3 4">
    <name type="scientific">Acanthosepion pharaonis</name>
    <name type="common">Pharaoh cuttlefish</name>
    <name type="synonym">Sepia pharaonis</name>
    <dbReference type="NCBI Taxonomy" id="158019"/>
    <lineage>
        <taxon>Eukaryota</taxon>
        <taxon>Metazoa</taxon>
        <taxon>Spiralia</taxon>
        <taxon>Lophotrochozoa</taxon>
        <taxon>Mollusca</taxon>
        <taxon>Cephalopoda</taxon>
        <taxon>Coleoidea</taxon>
        <taxon>Decapodiformes</taxon>
        <taxon>Sepiida</taxon>
        <taxon>Sepiina</taxon>
        <taxon>Sepiidae</taxon>
        <taxon>Acanthosepion</taxon>
    </lineage>
</organism>
<dbReference type="InterPro" id="IPR026205">
    <property type="entry name" value="PIBF1"/>
</dbReference>
<feature type="coiled-coil region" evidence="1">
    <location>
        <begin position="391"/>
        <end position="425"/>
    </location>
</feature>
<evidence type="ECO:0000256" key="1">
    <source>
        <dbReference type="SAM" id="Coils"/>
    </source>
</evidence>
<feature type="compositionally biased region" description="Polar residues" evidence="2">
    <location>
        <begin position="20"/>
        <end position="29"/>
    </location>
</feature>
<evidence type="ECO:0000313" key="3">
    <source>
        <dbReference type="EMBL" id="CAE1321042.1"/>
    </source>
</evidence>
<accession>A0A812EDR0</accession>
<keyword evidence="1" id="KW-0175">Coiled coil</keyword>
<protein>
    <submittedName>
        <fullName evidence="3">PIBF1</fullName>
    </submittedName>
</protein>
<sequence length="473" mass="55097">MADSDFSQVFRDQESDEISLETSVPTDTLSPERDDRGRKVRLRRDDLLQKERDEISRQLASCKQEVALLTQDKNYLTRQVSELTNRCSLLAEKIEESNLQLENAKKSREEMYEKYVSSRDLYKCEYENKLKDELETIRAQTNSEIERLRTSTKELYERENSNLREAREMAILEKEKFESSGQELQAKYEQLLNEYRTLQMSGEQRLLDLQTEAKLKAFEAERTHLAYEENCRNLKEYQLEIEKLEAKYEVLLKEYYAMEAAKSKKIAELESELSSKNIRLDSYDKIEQELDDLVLQAAEIEDETNAEKVLLAYGTNMGTNTKRRLKQSVDLAKRVLLLERTNATLKQELDSERKTVKEKAEEVKSCKELLESAQQPQSYLIESIQSRDALLKKRQKGLQEAEQQISNLQEERLQLIQTQNQMSEDIKRLLSHQAEIALIKQILAKMSMTNAEVTVAESATNIYKPGSISYSKT</sequence>
<name>A0A812EDR0_ACAPH</name>
<dbReference type="PANTHER" id="PTHR18950">
    <property type="entry name" value="PROGESTERONE-INDUCED BLOCKING FACTOR 1"/>
    <property type="match status" value="1"/>
</dbReference>
<feature type="coiled-coil region" evidence="1">
    <location>
        <begin position="52"/>
        <end position="201"/>
    </location>
</feature>
<dbReference type="GO" id="GO:0060271">
    <property type="term" value="P:cilium assembly"/>
    <property type="evidence" value="ECO:0007669"/>
    <property type="project" value="TreeGrafter"/>
</dbReference>
<dbReference type="EMBL" id="CAHIKZ030005210">
    <property type="protein sequence ID" value="CAE1321042.1"/>
    <property type="molecule type" value="Genomic_DNA"/>
</dbReference>
<dbReference type="OrthoDB" id="299638at2759"/>
<evidence type="ECO:0000313" key="4">
    <source>
        <dbReference type="Proteomes" id="UP000597762"/>
    </source>
</evidence>
<feature type="coiled-coil region" evidence="1">
    <location>
        <begin position="227"/>
        <end position="303"/>
    </location>
</feature>
<dbReference type="AlphaFoldDB" id="A0A812EDR0"/>
<comment type="caution">
    <text evidence="3">The sequence shown here is derived from an EMBL/GenBank/DDBJ whole genome shotgun (WGS) entry which is preliminary data.</text>
</comment>
<dbReference type="Proteomes" id="UP000597762">
    <property type="component" value="Unassembled WGS sequence"/>
</dbReference>
<keyword evidence="4" id="KW-1185">Reference proteome</keyword>
<gene>
    <name evidence="3" type="ORF">SPHA_71199</name>
</gene>